<protein>
    <submittedName>
        <fullName evidence="2">Uncharacterized protein</fullName>
    </submittedName>
</protein>
<keyword evidence="1" id="KW-0472">Membrane</keyword>
<evidence type="ECO:0000313" key="3">
    <source>
        <dbReference type="Proteomes" id="UP000025061"/>
    </source>
</evidence>
<keyword evidence="1" id="KW-0812">Transmembrane</keyword>
<feature type="transmembrane region" description="Helical" evidence="1">
    <location>
        <begin position="15"/>
        <end position="32"/>
    </location>
</feature>
<accession>A0A059FE35</accession>
<dbReference type="EMBL" id="ARYI01000015">
    <property type="protein sequence ID" value="KCZ88773.1"/>
    <property type="molecule type" value="Genomic_DNA"/>
</dbReference>
<proteinExistence type="predicted"/>
<comment type="caution">
    <text evidence="2">The sequence shown here is derived from an EMBL/GenBank/DDBJ whole genome shotgun (WGS) entry which is preliminary data.</text>
</comment>
<name>A0A059FE35_9PROT</name>
<reference evidence="2 3" key="1">
    <citation type="submission" date="2013-04" db="EMBL/GenBank/DDBJ databases">
        <title>Hyphomonas hirschiana VP5 Genome Sequencing.</title>
        <authorList>
            <person name="Lai Q."/>
            <person name="Shao Z."/>
        </authorList>
    </citation>
    <scope>NUCLEOTIDE SEQUENCE [LARGE SCALE GENOMIC DNA]</scope>
    <source>
        <strain evidence="2 3">VP5</strain>
    </source>
</reference>
<organism evidence="2 3">
    <name type="scientific">Hyphomonas hirschiana VP5</name>
    <dbReference type="NCBI Taxonomy" id="1280951"/>
    <lineage>
        <taxon>Bacteria</taxon>
        <taxon>Pseudomonadati</taxon>
        <taxon>Pseudomonadota</taxon>
        <taxon>Alphaproteobacteria</taxon>
        <taxon>Hyphomonadales</taxon>
        <taxon>Hyphomonadaceae</taxon>
        <taxon>Hyphomonas</taxon>
    </lineage>
</organism>
<dbReference type="AlphaFoldDB" id="A0A059FE35"/>
<keyword evidence="3" id="KW-1185">Reference proteome</keyword>
<sequence length="278" mass="30953">MATHVKTDSSLPGTVFDLLVLGVALWAILNFTQGYRWWTDYRTEEFAGVSCLQSLDANCFLAEMDSAYGAHSVPMSENSDRQGQYLWTLRLMNAEGSLDEKLDTLMSASQGVDGYSKGLSKFALPSLLEVTTILNTVEGRDTGARFRDAVIEKQRALGSPVSYKLTDKDFGVQTWGPLMSCQTSEEVEYLKNRQILETLLLTEDISHPCMLVYFSDKDDAALQGFIDRNLEAMKAVRQKYGEAQNDGGFDHMPTALYADNLAFLAAIIAYRERGDFGL</sequence>
<gene>
    <name evidence="2" type="ORF">HHI_14684</name>
</gene>
<dbReference type="RefSeq" id="WP_011647836.1">
    <property type="nucleotide sequence ID" value="NZ_ARYI01000015.1"/>
</dbReference>
<dbReference type="PATRIC" id="fig|1280951.3.peg.2960"/>
<dbReference type="OrthoDB" id="9837566at2"/>
<evidence type="ECO:0000313" key="2">
    <source>
        <dbReference type="EMBL" id="KCZ88773.1"/>
    </source>
</evidence>
<evidence type="ECO:0000256" key="1">
    <source>
        <dbReference type="SAM" id="Phobius"/>
    </source>
</evidence>
<dbReference type="Proteomes" id="UP000025061">
    <property type="component" value="Unassembled WGS sequence"/>
</dbReference>
<keyword evidence="1" id="KW-1133">Transmembrane helix</keyword>